<dbReference type="InterPro" id="IPR000160">
    <property type="entry name" value="GGDEF_dom"/>
</dbReference>
<dbReference type="Pfam" id="PF00990">
    <property type="entry name" value="GGDEF"/>
    <property type="match status" value="1"/>
</dbReference>
<dbReference type="Gene3D" id="3.20.20.450">
    <property type="entry name" value="EAL domain"/>
    <property type="match status" value="1"/>
</dbReference>
<dbReference type="SMART" id="SM00086">
    <property type="entry name" value="PAC"/>
    <property type="match status" value="2"/>
</dbReference>
<dbReference type="PROSITE" id="PS50887">
    <property type="entry name" value="GGDEF"/>
    <property type="match status" value="1"/>
</dbReference>
<dbReference type="InterPro" id="IPR035965">
    <property type="entry name" value="PAS-like_dom_sf"/>
</dbReference>
<feature type="domain" description="PAS" evidence="2">
    <location>
        <begin position="436"/>
        <end position="507"/>
    </location>
</feature>
<dbReference type="InterPro" id="IPR035919">
    <property type="entry name" value="EAL_sf"/>
</dbReference>
<dbReference type="InterPro" id="IPR000700">
    <property type="entry name" value="PAS-assoc_C"/>
</dbReference>
<dbReference type="InterPro" id="IPR029787">
    <property type="entry name" value="Nucleotide_cyclase"/>
</dbReference>
<dbReference type="CDD" id="cd01948">
    <property type="entry name" value="EAL"/>
    <property type="match status" value="1"/>
</dbReference>
<dbReference type="Gene3D" id="3.30.450.20">
    <property type="entry name" value="PAS domain"/>
    <property type="match status" value="4"/>
</dbReference>
<feature type="domain" description="GGDEF" evidence="5">
    <location>
        <begin position="596"/>
        <end position="730"/>
    </location>
</feature>
<feature type="domain" description="PAC" evidence="3">
    <location>
        <begin position="258"/>
        <end position="310"/>
    </location>
</feature>
<dbReference type="InterPro" id="IPR000014">
    <property type="entry name" value="PAS"/>
</dbReference>
<sequence>MDQPRARFPSQFLRSSEEILRIFDTKPSAYLILAKDFTIVAVNDAYLRATFTRREDIVGRPLFDVFPDKPQNPDAIAVRALMASLRRVLVTRAPDTMPIQKYAVHQPAEQGGGCEERYWSPVNSPVFAADGELAYIVHRVEDVTDFVRMKEHFAQAVDTQSINVQIKEFEVEMFLHAREAAKQLRESEARYRALILASSQVLYRMSPDWSEMRQLRGGDFITDTEEPNRNWLHEYIHPDGQPRVQEAIKGALQTGTVFEFEHQVRRVDGSLGWTSSRAVPVRNADGEIIEWFGAAEDISARKEAEQRLRESEEKYRTLFANMAEAFALGEMIHDEHGIPVDFVWLEANEAFYRETGLPCSIVGRQAKEFLPRLEWHWLGAFDSVAKTGRSVHLEDSNADTQRFYDVTCFRPTPGRFAIVFRDVTEVRRTRDALLDSERRLALALIAGDSAVWEMEVASGIIKGEDKLYTMAGYAPGELKSIEDWFAIVHPEDAAGLPERIAAVVAGNGDKCSFEARIRTKSGDWRWNFSQAVVAGRDADGRALRLIGTHTDITERKLAELRIRHAALHDPLTDLPNRALVFEYGSRLLAGIQRKHMHGALLFIDLDRFKPINDIYGHNVGDQVLQEVGKRLVACTRNEDLVGRLGGDEFVILLPNLDINRRRAAVVAQNVLDRIGQPFRIDPLELSLSPSIGISYYPEHASDVGALIHAADLAMYQAKQSGRAGYRFYNPDLDRRADEAYTIEARLKHVLKHGRLALHYQPVVDIGSGQLIGAEALVRIADNGGAPPGPATFIPIAEAAGLIGEIGDWVLREACRQHDAWLAEGLCVAIAINVSPLQFRQHDFAEKLGSILTDSGVDPTGLQLEITESTVMESIDEAIAILGRIKALGIKVALDDFGTGYSSLSRLSSLPLDKLKVDQSFVRNIESDQASRAVTEAIIALGRSLKLDVIGEGIESKDTLQYLQEHGCTQAQGYLFSQPLPASQFVQWHRQQHMH</sequence>
<dbReference type="InterPro" id="IPR001633">
    <property type="entry name" value="EAL_dom"/>
</dbReference>
<dbReference type="PROSITE" id="PS50883">
    <property type="entry name" value="EAL"/>
    <property type="match status" value="1"/>
</dbReference>
<dbReference type="InterPro" id="IPR013656">
    <property type="entry name" value="PAS_4"/>
</dbReference>
<dbReference type="Pfam" id="PF08448">
    <property type="entry name" value="PAS_4"/>
    <property type="match status" value="1"/>
</dbReference>
<dbReference type="CDD" id="cd00130">
    <property type="entry name" value="PAS"/>
    <property type="match status" value="2"/>
</dbReference>
<gene>
    <name evidence="6" type="ORF">LZ012_17295</name>
</gene>
<dbReference type="NCBIfam" id="TIGR00229">
    <property type="entry name" value="sensory_box"/>
    <property type="match status" value="2"/>
</dbReference>
<organism evidence="6 7">
    <name type="scientific">Dechloromonas hankyongensis</name>
    <dbReference type="NCBI Taxonomy" id="2908002"/>
    <lineage>
        <taxon>Bacteria</taxon>
        <taxon>Pseudomonadati</taxon>
        <taxon>Pseudomonadota</taxon>
        <taxon>Betaproteobacteria</taxon>
        <taxon>Rhodocyclales</taxon>
        <taxon>Azonexaceae</taxon>
        <taxon>Dechloromonas</taxon>
    </lineage>
</organism>
<dbReference type="SMART" id="SM00267">
    <property type="entry name" value="GGDEF"/>
    <property type="match status" value="1"/>
</dbReference>
<dbReference type="Gene3D" id="3.30.70.270">
    <property type="match status" value="1"/>
</dbReference>
<dbReference type="SUPFAM" id="SSF141868">
    <property type="entry name" value="EAL domain-like"/>
    <property type="match status" value="1"/>
</dbReference>
<dbReference type="SMART" id="SM00091">
    <property type="entry name" value="PAS"/>
    <property type="match status" value="2"/>
</dbReference>
<dbReference type="PROSITE" id="PS50112">
    <property type="entry name" value="PAS"/>
    <property type="match status" value="1"/>
</dbReference>
<dbReference type="InterPro" id="IPR043128">
    <property type="entry name" value="Rev_trsase/Diguanyl_cyclase"/>
</dbReference>
<evidence type="ECO:0000313" key="7">
    <source>
        <dbReference type="Proteomes" id="UP001165384"/>
    </source>
</evidence>
<name>A0ABS9K6I3_9RHOO</name>
<reference evidence="6" key="1">
    <citation type="submission" date="2022-01" db="EMBL/GenBank/DDBJ databases">
        <authorList>
            <person name="Jo J.-H."/>
            <person name="Im W.-T."/>
        </authorList>
    </citation>
    <scope>NUCLEOTIDE SEQUENCE</scope>
    <source>
        <strain evidence="6">XY25</strain>
    </source>
</reference>
<dbReference type="NCBIfam" id="TIGR00254">
    <property type="entry name" value="GGDEF"/>
    <property type="match status" value="1"/>
</dbReference>
<evidence type="ECO:0000259" key="2">
    <source>
        <dbReference type="PROSITE" id="PS50112"/>
    </source>
</evidence>
<evidence type="ECO:0000259" key="4">
    <source>
        <dbReference type="PROSITE" id="PS50883"/>
    </source>
</evidence>
<dbReference type="Proteomes" id="UP001165384">
    <property type="component" value="Unassembled WGS sequence"/>
</dbReference>
<dbReference type="CDD" id="cd01949">
    <property type="entry name" value="GGDEF"/>
    <property type="match status" value="1"/>
</dbReference>
<dbReference type="SMART" id="SM00052">
    <property type="entry name" value="EAL"/>
    <property type="match status" value="1"/>
</dbReference>
<dbReference type="EMBL" id="JAKLTN010000004">
    <property type="protein sequence ID" value="MCG2578756.1"/>
    <property type="molecule type" value="Genomic_DNA"/>
</dbReference>
<dbReference type="Pfam" id="PF00563">
    <property type="entry name" value="EAL"/>
    <property type="match status" value="1"/>
</dbReference>
<dbReference type="PANTHER" id="PTHR44757">
    <property type="entry name" value="DIGUANYLATE CYCLASE DGCP"/>
    <property type="match status" value="1"/>
</dbReference>
<dbReference type="RefSeq" id="WP_275712149.1">
    <property type="nucleotide sequence ID" value="NZ_JAKLTN010000004.1"/>
</dbReference>
<dbReference type="SUPFAM" id="SSF55785">
    <property type="entry name" value="PYP-like sensor domain (PAS domain)"/>
    <property type="match status" value="4"/>
</dbReference>
<dbReference type="Pfam" id="PF08447">
    <property type="entry name" value="PAS_3"/>
    <property type="match status" value="2"/>
</dbReference>
<evidence type="ECO:0000259" key="5">
    <source>
        <dbReference type="PROSITE" id="PS50887"/>
    </source>
</evidence>
<keyword evidence="7" id="KW-1185">Reference proteome</keyword>
<dbReference type="SUPFAM" id="SSF55073">
    <property type="entry name" value="Nucleotide cyclase"/>
    <property type="match status" value="1"/>
</dbReference>
<evidence type="ECO:0000256" key="1">
    <source>
        <dbReference type="SAM" id="Coils"/>
    </source>
</evidence>
<feature type="domain" description="EAL" evidence="4">
    <location>
        <begin position="739"/>
        <end position="992"/>
    </location>
</feature>
<dbReference type="PROSITE" id="PS50113">
    <property type="entry name" value="PAC"/>
    <property type="match status" value="2"/>
</dbReference>
<evidence type="ECO:0000259" key="3">
    <source>
        <dbReference type="PROSITE" id="PS50113"/>
    </source>
</evidence>
<dbReference type="PANTHER" id="PTHR44757:SF2">
    <property type="entry name" value="BIOFILM ARCHITECTURE MAINTENANCE PROTEIN MBAA"/>
    <property type="match status" value="1"/>
</dbReference>
<dbReference type="InterPro" id="IPR001610">
    <property type="entry name" value="PAC"/>
</dbReference>
<dbReference type="InterPro" id="IPR013655">
    <property type="entry name" value="PAS_fold_3"/>
</dbReference>
<proteinExistence type="predicted"/>
<keyword evidence="1" id="KW-0175">Coiled coil</keyword>
<comment type="caution">
    <text evidence="6">The sequence shown here is derived from an EMBL/GenBank/DDBJ whole genome shotgun (WGS) entry which is preliminary data.</text>
</comment>
<evidence type="ECO:0000313" key="6">
    <source>
        <dbReference type="EMBL" id="MCG2578756.1"/>
    </source>
</evidence>
<feature type="coiled-coil region" evidence="1">
    <location>
        <begin position="294"/>
        <end position="321"/>
    </location>
</feature>
<protein>
    <submittedName>
        <fullName evidence="6">EAL domain-containing protein</fullName>
    </submittedName>
</protein>
<feature type="domain" description="PAC" evidence="3">
    <location>
        <begin position="511"/>
        <end position="564"/>
    </location>
</feature>
<accession>A0ABS9K6I3</accession>
<dbReference type="InterPro" id="IPR052155">
    <property type="entry name" value="Biofilm_reg_signaling"/>
</dbReference>